<evidence type="ECO:0000256" key="2">
    <source>
        <dbReference type="ARBA" id="ARBA00022679"/>
    </source>
</evidence>
<dbReference type="SUPFAM" id="SSF53335">
    <property type="entry name" value="S-adenosyl-L-methionine-dependent methyltransferases"/>
    <property type="match status" value="1"/>
</dbReference>
<gene>
    <name evidence="3" type="ORF">S01H4_35563</name>
</gene>
<proteinExistence type="predicted"/>
<dbReference type="Pfam" id="PF00145">
    <property type="entry name" value="DNA_methylase"/>
    <property type="match status" value="1"/>
</dbReference>
<evidence type="ECO:0000313" key="3">
    <source>
        <dbReference type="EMBL" id="GAG79682.1"/>
    </source>
</evidence>
<accession>X1BEN7</accession>
<reference evidence="3" key="1">
    <citation type="journal article" date="2014" name="Front. Microbiol.">
        <title>High frequency of phylogenetically diverse reductive dehalogenase-homologous genes in deep subseafloor sedimentary metagenomes.</title>
        <authorList>
            <person name="Kawai M."/>
            <person name="Futagami T."/>
            <person name="Toyoda A."/>
            <person name="Takaki Y."/>
            <person name="Nishi S."/>
            <person name="Hori S."/>
            <person name="Arai W."/>
            <person name="Tsubouchi T."/>
            <person name="Morono Y."/>
            <person name="Uchiyama I."/>
            <person name="Ito T."/>
            <person name="Fujiyama A."/>
            <person name="Inagaki F."/>
            <person name="Takami H."/>
        </authorList>
    </citation>
    <scope>NUCLEOTIDE SEQUENCE</scope>
    <source>
        <strain evidence="3">Expedition CK06-06</strain>
    </source>
</reference>
<dbReference type="Gene3D" id="3.90.120.30">
    <property type="match status" value="1"/>
</dbReference>
<evidence type="ECO:0008006" key="4">
    <source>
        <dbReference type="Google" id="ProtNLM"/>
    </source>
</evidence>
<name>X1BEN7_9ZZZZ</name>
<sequence>ILEKKVKSSYYLSHEYLSGLKKHRARHEEKGNGFGYEVRSRDGIANAIVCGGMGKERNLVYDKILPNCWKEEGNDIQLRNEEGIRKMTPLEWARLQGYPDSFKFPVSMTKAYRQLANSVAVPVIRSIALEMKKSLLNQVILKKHKITEEFEEIFVFLEKLYEKKEIPKTGKKFISSINNFISSST</sequence>
<protein>
    <recommendedName>
        <fullName evidence="4">DNA (cytosine-5-)-methyltransferase</fullName>
    </recommendedName>
</protein>
<keyword evidence="1" id="KW-0489">Methyltransferase</keyword>
<comment type="caution">
    <text evidence="3">The sequence shown here is derived from an EMBL/GenBank/DDBJ whole genome shotgun (WGS) entry which is preliminary data.</text>
</comment>
<dbReference type="AlphaFoldDB" id="X1BEN7"/>
<dbReference type="GO" id="GO:0032259">
    <property type="term" value="P:methylation"/>
    <property type="evidence" value="ECO:0007669"/>
    <property type="project" value="UniProtKB-KW"/>
</dbReference>
<evidence type="ECO:0000256" key="1">
    <source>
        <dbReference type="ARBA" id="ARBA00022603"/>
    </source>
</evidence>
<dbReference type="EMBL" id="BART01018923">
    <property type="protein sequence ID" value="GAG79682.1"/>
    <property type="molecule type" value="Genomic_DNA"/>
</dbReference>
<feature type="non-terminal residue" evidence="3">
    <location>
        <position position="1"/>
    </location>
</feature>
<dbReference type="InterPro" id="IPR001525">
    <property type="entry name" value="C5_MeTfrase"/>
</dbReference>
<dbReference type="InterPro" id="IPR029063">
    <property type="entry name" value="SAM-dependent_MTases_sf"/>
</dbReference>
<organism evidence="3">
    <name type="scientific">marine sediment metagenome</name>
    <dbReference type="NCBI Taxonomy" id="412755"/>
    <lineage>
        <taxon>unclassified sequences</taxon>
        <taxon>metagenomes</taxon>
        <taxon>ecological metagenomes</taxon>
    </lineage>
</organism>
<dbReference type="GO" id="GO:0008168">
    <property type="term" value="F:methyltransferase activity"/>
    <property type="evidence" value="ECO:0007669"/>
    <property type="project" value="UniProtKB-KW"/>
</dbReference>
<keyword evidence="2" id="KW-0808">Transferase</keyword>